<name>A0A212LAN0_9BACT</name>
<protein>
    <submittedName>
        <fullName evidence="1">Uncharacterized protein</fullName>
    </submittedName>
</protein>
<dbReference type="AlphaFoldDB" id="A0A212LAN0"/>
<accession>A0A212LAN0</accession>
<dbReference type="EMBL" id="FMJC01000002">
    <property type="protein sequence ID" value="SCM74550.1"/>
    <property type="molecule type" value="Genomic_DNA"/>
</dbReference>
<organism evidence="1">
    <name type="scientific">uncultured Desulfovibrio sp</name>
    <dbReference type="NCBI Taxonomy" id="167968"/>
    <lineage>
        <taxon>Bacteria</taxon>
        <taxon>Pseudomonadati</taxon>
        <taxon>Thermodesulfobacteriota</taxon>
        <taxon>Desulfovibrionia</taxon>
        <taxon>Desulfovibrionales</taxon>
        <taxon>Desulfovibrionaceae</taxon>
        <taxon>Desulfovibrio</taxon>
        <taxon>environmental samples</taxon>
    </lineage>
</organism>
<proteinExistence type="predicted"/>
<reference evidence="1" key="1">
    <citation type="submission" date="2016-08" db="EMBL/GenBank/DDBJ databases">
        <authorList>
            <person name="Seilhamer J.J."/>
        </authorList>
    </citation>
    <scope>NUCLEOTIDE SEQUENCE</scope>
    <source>
        <strain evidence="1">86-1</strain>
    </source>
</reference>
<gene>
    <name evidence="1" type="ORF">KL86DES1_22010</name>
</gene>
<sequence>MRIYILKGALFQSMSLFLEHFAFETLLVSTHHSGEKRGLRQNPRHFVAAAAFASAEQFQAAAVGRRRSLTEDGDSITSEIALKVTCSNGIRARTREPGQ</sequence>
<evidence type="ECO:0000313" key="1">
    <source>
        <dbReference type="EMBL" id="SCM74550.1"/>
    </source>
</evidence>